<comment type="function">
    <text evidence="4">Has an important function as a repair enzyme for proteins that have been inactivated by oxidation. Catalyzes the reversible oxidation-reduction of methionine sulfoxide in proteins to methionine.</text>
</comment>
<evidence type="ECO:0000256" key="4">
    <source>
        <dbReference type="HAMAP-Rule" id="MF_01401"/>
    </source>
</evidence>
<evidence type="ECO:0000256" key="3">
    <source>
        <dbReference type="ARBA" id="ARBA00048782"/>
    </source>
</evidence>
<dbReference type="PANTHER" id="PTHR42799:SF2">
    <property type="entry name" value="MITOCHONDRIAL PEPTIDE METHIONINE SULFOXIDE REDUCTASE"/>
    <property type="match status" value="1"/>
</dbReference>
<feature type="active site" evidence="4">
    <location>
        <position position="56"/>
    </location>
</feature>
<dbReference type="EMBL" id="JARAWP010000049">
    <property type="protein sequence ID" value="MDX3025534.1"/>
    <property type="molecule type" value="Genomic_DNA"/>
</dbReference>
<dbReference type="PANTHER" id="PTHR42799">
    <property type="entry name" value="MITOCHONDRIAL PEPTIDE METHIONINE SULFOXIDE REDUCTASE"/>
    <property type="match status" value="1"/>
</dbReference>
<evidence type="ECO:0000259" key="5">
    <source>
        <dbReference type="Pfam" id="PF01625"/>
    </source>
</evidence>
<evidence type="ECO:0000313" key="6">
    <source>
        <dbReference type="EMBL" id="MDX2966197.1"/>
    </source>
</evidence>
<dbReference type="InterPro" id="IPR050162">
    <property type="entry name" value="MsrA_MetSO_reductase"/>
</dbReference>
<dbReference type="EC" id="1.8.4.11" evidence="4"/>
<evidence type="ECO:0000313" key="7">
    <source>
        <dbReference type="EMBL" id="MDX3025534.1"/>
    </source>
</evidence>
<dbReference type="Proteomes" id="UP001282288">
    <property type="component" value="Unassembled WGS sequence"/>
</dbReference>
<comment type="caution">
    <text evidence="6">The sequence shown here is derived from an EMBL/GenBank/DDBJ whole genome shotgun (WGS) entry which is preliminary data.</text>
</comment>
<proteinExistence type="inferred from homology"/>
<evidence type="ECO:0000256" key="1">
    <source>
        <dbReference type="ARBA" id="ARBA00023002"/>
    </source>
</evidence>
<dbReference type="InterPro" id="IPR036509">
    <property type="entry name" value="Met_Sox_Rdtase_MsrA_sf"/>
</dbReference>
<dbReference type="GO" id="GO:0008113">
    <property type="term" value="F:peptide-methionine (S)-S-oxide reductase activity"/>
    <property type="evidence" value="ECO:0007669"/>
    <property type="project" value="UniProtKB-UniRule"/>
</dbReference>
<dbReference type="GeneID" id="69810272"/>
<dbReference type="Proteomes" id="UP001272987">
    <property type="component" value="Unassembled WGS sequence"/>
</dbReference>
<dbReference type="GO" id="GO:0034599">
    <property type="term" value="P:cellular response to oxidative stress"/>
    <property type="evidence" value="ECO:0007669"/>
    <property type="project" value="TreeGrafter"/>
</dbReference>
<dbReference type="SUPFAM" id="SSF55068">
    <property type="entry name" value="Peptide methionine sulfoxide reductase"/>
    <property type="match status" value="1"/>
</dbReference>
<dbReference type="NCBIfam" id="TIGR00401">
    <property type="entry name" value="msrA"/>
    <property type="match status" value="1"/>
</dbReference>
<evidence type="ECO:0000313" key="8">
    <source>
        <dbReference type="Proteomes" id="UP001272987"/>
    </source>
</evidence>
<dbReference type="Pfam" id="PF01625">
    <property type="entry name" value="PMSR"/>
    <property type="match status" value="1"/>
</dbReference>
<dbReference type="InterPro" id="IPR002569">
    <property type="entry name" value="Met_Sox_Rdtase_MsrA_dom"/>
</dbReference>
<dbReference type="AlphaFoldDB" id="A0AAP6EKE6"/>
<sequence length="216" mass="23688">MVFGRRRELRMPTREEAPVGRGELAYAVPELHAVLGTALQGPYPEGCRVAEFALGCFWGGERRYWQLPAGVWTTAVGFQGGFTSFPVDDEVRTGLTGHAETVRVVYEPEVVSYDALLRVFWEGHDPTQGFRQGNDVGTHVRSLIFTRTSAEVEAAESSRDAYQKCLAEAGYGEITTEILAAAEYPFYPASSLHQQYLAHNPGGYCGLGGTGVTYRA</sequence>
<reference evidence="6 8" key="1">
    <citation type="journal article" date="2023" name="Microb. Genom.">
        <title>Mesoterricola silvestris gen. nov., sp. nov., Mesoterricola sediminis sp. nov., Geothrix oryzae sp. nov., Geothrix edaphica sp. nov., Geothrix rubra sp. nov., and Geothrix limicola sp. nov., six novel members of Acidobacteriota isolated from soils.</title>
        <authorList>
            <person name="Weisberg A.J."/>
            <person name="Pearce E."/>
            <person name="Kramer C.G."/>
            <person name="Chang J.H."/>
            <person name="Clarke C.R."/>
        </authorList>
    </citation>
    <scope>NUCLEOTIDE SEQUENCE</scope>
    <source>
        <strain evidence="7 8">NB05-1H</strain>
        <strain evidence="6">NRRL_B-16521</strain>
    </source>
</reference>
<dbReference type="EMBL" id="JARAWC010000053">
    <property type="protein sequence ID" value="MDX2966197.1"/>
    <property type="molecule type" value="Genomic_DNA"/>
</dbReference>
<accession>A0AAP6EKE6</accession>
<keyword evidence="1 4" id="KW-0560">Oxidoreductase</keyword>
<dbReference type="Gene3D" id="3.30.1060.10">
    <property type="entry name" value="Peptide methionine sulphoxide reductase MsrA"/>
    <property type="match status" value="1"/>
</dbReference>
<evidence type="ECO:0000313" key="9">
    <source>
        <dbReference type="Proteomes" id="UP001282288"/>
    </source>
</evidence>
<dbReference type="GO" id="GO:0005737">
    <property type="term" value="C:cytoplasm"/>
    <property type="evidence" value="ECO:0007669"/>
    <property type="project" value="TreeGrafter"/>
</dbReference>
<feature type="domain" description="Peptide methionine sulphoxide reductase MsrA" evidence="5">
    <location>
        <begin position="50"/>
        <end position="205"/>
    </location>
</feature>
<name>A0AAP6EKE6_9ACTN</name>
<dbReference type="RefSeq" id="WP_010354601.1">
    <property type="nucleotide sequence ID" value="NZ_BCML01000067.1"/>
</dbReference>
<gene>
    <name evidence="4 6" type="primary">msrA</name>
    <name evidence="6" type="ORF">PV399_41790</name>
    <name evidence="7" type="ORF">PV666_47895</name>
</gene>
<protein>
    <recommendedName>
        <fullName evidence="4">Peptide methionine sulfoxide reductase MsrA</fullName>
        <shortName evidence="4">Protein-methionine-S-oxide reductase</shortName>
        <ecNumber evidence="4">1.8.4.11</ecNumber>
    </recommendedName>
    <alternativeName>
        <fullName evidence="4">Peptide-methionine (S)-S-oxide reductase</fullName>
        <shortName evidence="4">Peptide Met(O) reductase</shortName>
    </alternativeName>
</protein>
<comment type="similarity">
    <text evidence="4">Belongs to the MsrA Met sulfoxide reductase family.</text>
</comment>
<dbReference type="HAMAP" id="MF_01401">
    <property type="entry name" value="MsrA"/>
    <property type="match status" value="1"/>
</dbReference>
<organism evidence="6 9">
    <name type="scientific">Streptomyces acidiscabies</name>
    <dbReference type="NCBI Taxonomy" id="42234"/>
    <lineage>
        <taxon>Bacteria</taxon>
        <taxon>Bacillati</taxon>
        <taxon>Actinomycetota</taxon>
        <taxon>Actinomycetes</taxon>
        <taxon>Kitasatosporales</taxon>
        <taxon>Streptomycetaceae</taxon>
        <taxon>Streptomyces</taxon>
    </lineage>
</organism>
<evidence type="ECO:0000256" key="2">
    <source>
        <dbReference type="ARBA" id="ARBA00047806"/>
    </source>
</evidence>
<keyword evidence="8" id="KW-1185">Reference proteome</keyword>
<comment type="catalytic activity">
    <reaction evidence="3 4">
        <text>[thioredoxin]-disulfide + L-methionine + H2O = L-methionine (S)-S-oxide + [thioredoxin]-dithiol</text>
        <dbReference type="Rhea" id="RHEA:19993"/>
        <dbReference type="Rhea" id="RHEA-COMP:10698"/>
        <dbReference type="Rhea" id="RHEA-COMP:10700"/>
        <dbReference type="ChEBI" id="CHEBI:15377"/>
        <dbReference type="ChEBI" id="CHEBI:29950"/>
        <dbReference type="ChEBI" id="CHEBI:50058"/>
        <dbReference type="ChEBI" id="CHEBI:57844"/>
        <dbReference type="ChEBI" id="CHEBI:58772"/>
        <dbReference type="EC" id="1.8.4.11"/>
    </reaction>
</comment>
<comment type="catalytic activity">
    <reaction evidence="2 4">
        <text>L-methionyl-[protein] + [thioredoxin]-disulfide + H2O = L-methionyl-(S)-S-oxide-[protein] + [thioredoxin]-dithiol</text>
        <dbReference type="Rhea" id="RHEA:14217"/>
        <dbReference type="Rhea" id="RHEA-COMP:10698"/>
        <dbReference type="Rhea" id="RHEA-COMP:10700"/>
        <dbReference type="Rhea" id="RHEA-COMP:12313"/>
        <dbReference type="Rhea" id="RHEA-COMP:12315"/>
        <dbReference type="ChEBI" id="CHEBI:15377"/>
        <dbReference type="ChEBI" id="CHEBI:16044"/>
        <dbReference type="ChEBI" id="CHEBI:29950"/>
        <dbReference type="ChEBI" id="CHEBI:44120"/>
        <dbReference type="ChEBI" id="CHEBI:50058"/>
        <dbReference type="EC" id="1.8.4.11"/>
    </reaction>
</comment>